<proteinExistence type="predicted"/>
<name>A0A7Y9FDT2_9CELL</name>
<dbReference type="Proteomes" id="UP000618382">
    <property type="component" value="Unassembled WGS sequence"/>
</dbReference>
<evidence type="ECO:0000313" key="3">
    <source>
        <dbReference type="Proteomes" id="UP000577956"/>
    </source>
</evidence>
<dbReference type="Proteomes" id="UP000577956">
    <property type="component" value="Unassembled WGS sequence"/>
</dbReference>
<dbReference type="AlphaFoldDB" id="A0A7Y9FDT2"/>
<accession>A0A7Y9FDT2</accession>
<keyword evidence="4" id="KW-1185">Reference proteome</keyword>
<sequence length="190" mass="19436">MRRRSWGLGLVVVLAVGAAVVVPVGVASAGQGAVEGEVTAELETAARCVTLAFSGDLAWTVRRGPLVARYDDVVLTDATTVLDVDESCLGETVGRVEEVKLRLYPSDVPCEGECAEADDFISFSADPDPTAPGVTEGVATVGMLPLPGRRVVGGGPLCLPVHVSAELVWSDPDSGTASDGVGGVVEVCTT</sequence>
<evidence type="ECO:0000313" key="1">
    <source>
        <dbReference type="EMBL" id="GIG33185.1"/>
    </source>
</evidence>
<dbReference type="EMBL" id="JACCBK010000001">
    <property type="protein sequence ID" value="NYD85380.1"/>
    <property type="molecule type" value="Genomic_DNA"/>
</dbReference>
<dbReference type="RefSeq" id="WP_140460801.1">
    <property type="nucleotide sequence ID" value="NZ_BAABFI010000005.1"/>
</dbReference>
<reference evidence="1 4" key="2">
    <citation type="submission" date="2021-01" db="EMBL/GenBank/DDBJ databases">
        <title>Whole genome shotgun sequence of Cellulomonas oligotrophica NBRC 109435.</title>
        <authorList>
            <person name="Komaki H."/>
            <person name="Tamura T."/>
        </authorList>
    </citation>
    <scope>NUCLEOTIDE SEQUENCE [LARGE SCALE GENOMIC DNA]</scope>
    <source>
        <strain evidence="1 4">NBRC 109435</strain>
    </source>
</reference>
<gene>
    <name evidence="2" type="ORF">BKA21_000929</name>
    <name evidence="1" type="ORF">Col01nite_23440</name>
</gene>
<evidence type="ECO:0000313" key="2">
    <source>
        <dbReference type="EMBL" id="NYD85380.1"/>
    </source>
</evidence>
<dbReference type="EMBL" id="BONN01000006">
    <property type="protein sequence ID" value="GIG33185.1"/>
    <property type="molecule type" value="Genomic_DNA"/>
</dbReference>
<comment type="caution">
    <text evidence="2">The sequence shown here is derived from an EMBL/GenBank/DDBJ whole genome shotgun (WGS) entry which is preliminary data.</text>
</comment>
<reference evidence="2 3" key="1">
    <citation type="submission" date="2020-07" db="EMBL/GenBank/DDBJ databases">
        <title>Sequencing the genomes of 1000 actinobacteria strains.</title>
        <authorList>
            <person name="Klenk H.-P."/>
        </authorList>
    </citation>
    <scope>NUCLEOTIDE SEQUENCE [LARGE SCALE GENOMIC DNA]</scope>
    <source>
        <strain evidence="2 3">DSM 24482</strain>
    </source>
</reference>
<organism evidence="2 3">
    <name type="scientific">Cellulomonas oligotrophica</name>
    <dbReference type="NCBI Taxonomy" id="931536"/>
    <lineage>
        <taxon>Bacteria</taxon>
        <taxon>Bacillati</taxon>
        <taxon>Actinomycetota</taxon>
        <taxon>Actinomycetes</taxon>
        <taxon>Micrococcales</taxon>
        <taxon>Cellulomonadaceae</taxon>
        <taxon>Cellulomonas</taxon>
    </lineage>
</organism>
<protein>
    <submittedName>
        <fullName evidence="2">Uncharacterized protein</fullName>
    </submittedName>
</protein>
<evidence type="ECO:0000313" key="4">
    <source>
        <dbReference type="Proteomes" id="UP000618382"/>
    </source>
</evidence>